<feature type="non-terminal residue" evidence="1">
    <location>
        <position position="1"/>
    </location>
</feature>
<name>G5AA04_PHYSP</name>
<dbReference type="AlphaFoldDB" id="G5AA04"/>
<accession>G5AA04</accession>
<dbReference type="EMBL" id="JH159162">
    <property type="protein sequence ID" value="EGZ07433.1"/>
    <property type="molecule type" value="Genomic_DNA"/>
</dbReference>
<feature type="non-terminal residue" evidence="1">
    <location>
        <position position="59"/>
    </location>
</feature>
<dbReference type="InParanoid" id="G5AA04"/>
<evidence type="ECO:0000313" key="1">
    <source>
        <dbReference type="EMBL" id="EGZ07433.1"/>
    </source>
</evidence>
<dbReference type="RefSeq" id="XP_009536999.1">
    <property type="nucleotide sequence ID" value="XM_009538704.1"/>
</dbReference>
<dbReference type="Proteomes" id="UP000002640">
    <property type="component" value="Unassembled WGS sequence"/>
</dbReference>
<proteinExistence type="predicted"/>
<dbReference type="SMR" id="G5AA04"/>
<keyword evidence="2" id="KW-1185">Reference proteome</keyword>
<evidence type="ECO:0000313" key="2">
    <source>
        <dbReference type="Proteomes" id="UP000002640"/>
    </source>
</evidence>
<gene>
    <name evidence="1" type="ORF">PHYSODRAFT_452360</name>
</gene>
<sequence length="59" mass="7284">EVEEGETQLNVLLQHCIARKRQMEEVQRFATIRRQQKQLEEDRQRKLVHDWLVLCVRNR</sequence>
<dbReference type="GeneID" id="20652981"/>
<reference evidence="1 2" key="1">
    <citation type="journal article" date="2006" name="Science">
        <title>Phytophthora genome sequences uncover evolutionary origins and mechanisms of pathogenesis.</title>
        <authorList>
            <person name="Tyler B.M."/>
            <person name="Tripathy S."/>
            <person name="Zhang X."/>
            <person name="Dehal P."/>
            <person name="Jiang R.H."/>
            <person name="Aerts A."/>
            <person name="Arredondo F.D."/>
            <person name="Baxter L."/>
            <person name="Bensasson D."/>
            <person name="Beynon J.L."/>
            <person name="Chapman J."/>
            <person name="Damasceno C.M."/>
            <person name="Dorrance A.E."/>
            <person name="Dou D."/>
            <person name="Dickerman A.W."/>
            <person name="Dubchak I.L."/>
            <person name="Garbelotto M."/>
            <person name="Gijzen M."/>
            <person name="Gordon S.G."/>
            <person name="Govers F."/>
            <person name="Grunwald N.J."/>
            <person name="Huang W."/>
            <person name="Ivors K.L."/>
            <person name="Jones R.W."/>
            <person name="Kamoun S."/>
            <person name="Krampis K."/>
            <person name="Lamour K.H."/>
            <person name="Lee M.K."/>
            <person name="McDonald W.H."/>
            <person name="Medina M."/>
            <person name="Meijer H.J."/>
            <person name="Nordberg E.K."/>
            <person name="Maclean D.J."/>
            <person name="Ospina-Giraldo M.D."/>
            <person name="Morris P.F."/>
            <person name="Phuntumart V."/>
            <person name="Putnam N.H."/>
            <person name="Rash S."/>
            <person name="Rose J.K."/>
            <person name="Sakihama Y."/>
            <person name="Salamov A.A."/>
            <person name="Savidor A."/>
            <person name="Scheuring C.F."/>
            <person name="Smith B.M."/>
            <person name="Sobral B.W."/>
            <person name="Terry A."/>
            <person name="Torto-Alalibo T.A."/>
            <person name="Win J."/>
            <person name="Xu Z."/>
            <person name="Zhang H."/>
            <person name="Grigoriev I.V."/>
            <person name="Rokhsar D.S."/>
            <person name="Boore J.L."/>
        </authorList>
    </citation>
    <scope>NUCLEOTIDE SEQUENCE [LARGE SCALE GENOMIC DNA]</scope>
    <source>
        <strain evidence="1 2">P6497</strain>
    </source>
</reference>
<dbReference type="KEGG" id="psoj:PHYSODRAFT_452360"/>
<organism evidence="1 2">
    <name type="scientific">Phytophthora sojae (strain P6497)</name>
    <name type="common">Soybean stem and root rot agent</name>
    <name type="synonym">Phytophthora megasperma f. sp. glycines</name>
    <dbReference type="NCBI Taxonomy" id="1094619"/>
    <lineage>
        <taxon>Eukaryota</taxon>
        <taxon>Sar</taxon>
        <taxon>Stramenopiles</taxon>
        <taxon>Oomycota</taxon>
        <taxon>Peronosporomycetes</taxon>
        <taxon>Peronosporales</taxon>
        <taxon>Peronosporaceae</taxon>
        <taxon>Phytophthora</taxon>
    </lineage>
</organism>
<protein>
    <submittedName>
        <fullName evidence="1">Uncharacterized protein</fullName>
    </submittedName>
</protein>